<evidence type="ECO:0000259" key="3">
    <source>
        <dbReference type="PROSITE" id="PS50011"/>
    </source>
</evidence>
<dbReference type="GO" id="GO:0005524">
    <property type="term" value="F:ATP binding"/>
    <property type="evidence" value="ECO:0007669"/>
    <property type="project" value="UniProtKB-KW"/>
</dbReference>
<keyword evidence="2" id="KW-0067">ATP-binding</keyword>
<dbReference type="GO" id="GO:0004672">
    <property type="term" value="F:protein kinase activity"/>
    <property type="evidence" value="ECO:0007669"/>
    <property type="project" value="InterPro"/>
</dbReference>
<dbReference type="PANTHER" id="PTHR27001">
    <property type="entry name" value="OS01G0253100 PROTEIN"/>
    <property type="match status" value="1"/>
</dbReference>
<dbReference type="EMBL" id="JAGGNH010000002">
    <property type="protein sequence ID" value="KAJ0981447.1"/>
    <property type="molecule type" value="Genomic_DNA"/>
</dbReference>
<comment type="caution">
    <text evidence="4">The sequence shown here is derived from an EMBL/GenBank/DDBJ whole genome shotgun (WGS) entry which is preliminary data.</text>
</comment>
<dbReference type="SMART" id="SM00220">
    <property type="entry name" value="S_TKc"/>
    <property type="match status" value="1"/>
</dbReference>
<dbReference type="SUPFAM" id="SSF56112">
    <property type="entry name" value="Protein kinase-like (PK-like)"/>
    <property type="match status" value="1"/>
</dbReference>
<dbReference type="Gene3D" id="1.10.510.10">
    <property type="entry name" value="Transferase(Phosphotransferase) domain 1"/>
    <property type="match status" value="1"/>
</dbReference>
<proteinExistence type="predicted"/>
<organism evidence="4 5">
    <name type="scientific">Dioscorea zingiberensis</name>
    <dbReference type="NCBI Taxonomy" id="325984"/>
    <lineage>
        <taxon>Eukaryota</taxon>
        <taxon>Viridiplantae</taxon>
        <taxon>Streptophyta</taxon>
        <taxon>Embryophyta</taxon>
        <taxon>Tracheophyta</taxon>
        <taxon>Spermatophyta</taxon>
        <taxon>Magnoliopsida</taxon>
        <taxon>Liliopsida</taxon>
        <taxon>Dioscoreales</taxon>
        <taxon>Dioscoreaceae</taxon>
        <taxon>Dioscorea</taxon>
    </lineage>
</organism>
<name>A0A9D5CZ91_9LILI</name>
<dbReference type="AlphaFoldDB" id="A0A9D5CZ91"/>
<dbReference type="PANTHER" id="PTHR27001:SF764">
    <property type="entry name" value="OS05G0387700 PROTEIN"/>
    <property type="match status" value="1"/>
</dbReference>
<dbReference type="OrthoDB" id="4062651at2759"/>
<accession>A0A9D5CZ91</accession>
<dbReference type="Pfam" id="PF00069">
    <property type="entry name" value="Pkinase"/>
    <property type="match status" value="1"/>
</dbReference>
<dbReference type="Proteomes" id="UP001085076">
    <property type="component" value="Miscellaneous, Linkage group lg02"/>
</dbReference>
<dbReference type="InterPro" id="IPR011009">
    <property type="entry name" value="Kinase-like_dom_sf"/>
</dbReference>
<reference evidence="4" key="1">
    <citation type="submission" date="2021-03" db="EMBL/GenBank/DDBJ databases">
        <authorList>
            <person name="Li Z."/>
            <person name="Yang C."/>
        </authorList>
    </citation>
    <scope>NUCLEOTIDE SEQUENCE</scope>
    <source>
        <strain evidence="4">Dzin_1.0</strain>
        <tissue evidence="4">Leaf</tissue>
    </source>
</reference>
<evidence type="ECO:0000256" key="1">
    <source>
        <dbReference type="ARBA" id="ARBA00022741"/>
    </source>
</evidence>
<dbReference type="GO" id="GO:0005886">
    <property type="term" value="C:plasma membrane"/>
    <property type="evidence" value="ECO:0007669"/>
    <property type="project" value="TreeGrafter"/>
</dbReference>
<evidence type="ECO:0000313" key="5">
    <source>
        <dbReference type="Proteomes" id="UP001085076"/>
    </source>
</evidence>
<keyword evidence="5" id="KW-1185">Reference proteome</keyword>
<evidence type="ECO:0000256" key="2">
    <source>
        <dbReference type="ARBA" id="ARBA00022840"/>
    </source>
</evidence>
<dbReference type="PROSITE" id="PS00108">
    <property type="entry name" value="PROTEIN_KINASE_ST"/>
    <property type="match status" value="1"/>
</dbReference>
<reference evidence="4" key="2">
    <citation type="journal article" date="2022" name="Hortic Res">
        <title>The genome of Dioscorea zingiberensis sheds light on the biosynthesis, origin and evolution of the medicinally important diosgenin saponins.</title>
        <authorList>
            <person name="Li Y."/>
            <person name="Tan C."/>
            <person name="Li Z."/>
            <person name="Guo J."/>
            <person name="Li S."/>
            <person name="Chen X."/>
            <person name="Wang C."/>
            <person name="Dai X."/>
            <person name="Yang H."/>
            <person name="Song W."/>
            <person name="Hou L."/>
            <person name="Xu J."/>
            <person name="Tong Z."/>
            <person name="Xu A."/>
            <person name="Yuan X."/>
            <person name="Wang W."/>
            <person name="Yang Q."/>
            <person name="Chen L."/>
            <person name="Sun Z."/>
            <person name="Wang K."/>
            <person name="Pan B."/>
            <person name="Chen J."/>
            <person name="Bao Y."/>
            <person name="Liu F."/>
            <person name="Qi X."/>
            <person name="Gang D.R."/>
            <person name="Wen J."/>
            <person name="Li J."/>
        </authorList>
    </citation>
    <scope>NUCLEOTIDE SEQUENCE</scope>
    <source>
        <strain evidence="4">Dzin_1.0</strain>
    </source>
</reference>
<gene>
    <name evidence="4" type="ORF">J5N97_009702</name>
</gene>
<dbReference type="InterPro" id="IPR008271">
    <property type="entry name" value="Ser/Thr_kinase_AS"/>
</dbReference>
<evidence type="ECO:0000313" key="4">
    <source>
        <dbReference type="EMBL" id="KAJ0981447.1"/>
    </source>
</evidence>
<dbReference type="PROSITE" id="PS50011">
    <property type="entry name" value="PROTEIN_KINASE_DOM"/>
    <property type="match status" value="1"/>
</dbReference>
<feature type="domain" description="Protein kinase" evidence="3">
    <location>
        <begin position="40"/>
        <end position="309"/>
    </location>
</feature>
<sequence>MGLFSCNSDSKQLQQVSPMSVPSKPLIFSHAELAIATSNFSPSSLLGRGSQSSVFLASFPFSPILLAAAKLPSPDAPSSSLNEISILSCLPRSHLLVNLLGFTISSPSIAVVELMPSGSLHHLLHGQLPPPPWPRRLHLALLIARALYFLHSLSPPVIHRDVKPSNILLDSCHNPRLADFGLAVILTPFCPSPPPPAGTLGYIDPSYTSPDYLSTKTDVYSFGVLLFELISGRRAIDVDHSPQAISDWGVSMVRQGRFDDLWDRRMGAVESKTVTAVATIAARCVSSSPEERPEMEEVVACLSDAESRVRSPPVRWRKWMTCRGTL</sequence>
<keyword evidence="1" id="KW-0547">Nucleotide-binding</keyword>
<protein>
    <recommendedName>
        <fullName evidence="3">Protein kinase domain-containing protein</fullName>
    </recommendedName>
</protein>
<dbReference type="Gene3D" id="3.30.200.20">
    <property type="entry name" value="Phosphorylase Kinase, domain 1"/>
    <property type="match status" value="1"/>
</dbReference>
<dbReference type="InterPro" id="IPR000719">
    <property type="entry name" value="Prot_kinase_dom"/>
</dbReference>